<reference evidence="1" key="1">
    <citation type="submission" date="2023-12" db="EMBL/GenBank/DDBJ databases">
        <title>Genome assembly of Anisodus tanguticus.</title>
        <authorList>
            <person name="Wang Y.-J."/>
        </authorList>
    </citation>
    <scope>NUCLEOTIDE SEQUENCE</scope>
    <source>
        <strain evidence="1">KB-2021</strain>
        <tissue evidence="1">Leaf</tissue>
    </source>
</reference>
<comment type="caution">
    <text evidence="1">The sequence shown here is derived from an EMBL/GenBank/DDBJ whole genome shotgun (WGS) entry which is preliminary data.</text>
</comment>
<dbReference type="SUPFAM" id="SSF81631">
    <property type="entry name" value="PAP/OAS1 substrate-binding domain"/>
    <property type="match status" value="1"/>
</dbReference>
<keyword evidence="2" id="KW-1185">Reference proteome</keyword>
<sequence length="199" mass="22598">MSILGLILQKEPDRETDKDIERDRWINFAKREMIGLDVKIILFGLMGFARTKFIPDPRRHTCVQNYFELLSVEKLRSSGLCASTFEGSWISKTWGSRVGHINVEDFADRSQNVARAVGAAEVKKIYIRIQLSVQYIFDFLNKKIEGNSLRKFLFGQDVASKIVTAGTVNYIAKEIQACASGEKEFQSVDCSKEIKNCTC</sequence>
<evidence type="ECO:0000313" key="2">
    <source>
        <dbReference type="Proteomes" id="UP001291623"/>
    </source>
</evidence>
<accession>A0AAE1SQN5</accession>
<gene>
    <name evidence="1" type="ORF">RND71_005736</name>
</gene>
<dbReference type="Proteomes" id="UP001291623">
    <property type="component" value="Unassembled WGS sequence"/>
</dbReference>
<name>A0AAE1SQN5_9SOLA</name>
<organism evidence="1 2">
    <name type="scientific">Anisodus tanguticus</name>
    <dbReference type="NCBI Taxonomy" id="243964"/>
    <lineage>
        <taxon>Eukaryota</taxon>
        <taxon>Viridiplantae</taxon>
        <taxon>Streptophyta</taxon>
        <taxon>Embryophyta</taxon>
        <taxon>Tracheophyta</taxon>
        <taxon>Spermatophyta</taxon>
        <taxon>Magnoliopsida</taxon>
        <taxon>eudicotyledons</taxon>
        <taxon>Gunneridae</taxon>
        <taxon>Pentapetalae</taxon>
        <taxon>asterids</taxon>
        <taxon>lamiids</taxon>
        <taxon>Solanales</taxon>
        <taxon>Solanaceae</taxon>
        <taxon>Solanoideae</taxon>
        <taxon>Hyoscyameae</taxon>
        <taxon>Anisodus</taxon>
    </lineage>
</organism>
<evidence type="ECO:0000313" key="1">
    <source>
        <dbReference type="EMBL" id="KAK4375059.1"/>
    </source>
</evidence>
<proteinExistence type="predicted"/>
<dbReference type="AlphaFoldDB" id="A0AAE1SQN5"/>
<protein>
    <submittedName>
        <fullName evidence="1">Uncharacterized protein</fullName>
    </submittedName>
</protein>
<dbReference type="EMBL" id="JAVYJV010000003">
    <property type="protein sequence ID" value="KAK4375059.1"/>
    <property type="molecule type" value="Genomic_DNA"/>
</dbReference>